<evidence type="ECO:0000256" key="5">
    <source>
        <dbReference type="ARBA" id="ARBA00013198"/>
    </source>
</evidence>
<comment type="catalytic activity">
    <reaction evidence="1 7">
        <text>6-phospho-D-glucono-1,5-lactone + H2O = 6-phospho-D-gluconate + H(+)</text>
        <dbReference type="Rhea" id="RHEA:12556"/>
        <dbReference type="ChEBI" id="CHEBI:15377"/>
        <dbReference type="ChEBI" id="CHEBI:15378"/>
        <dbReference type="ChEBI" id="CHEBI:57955"/>
        <dbReference type="ChEBI" id="CHEBI:58759"/>
        <dbReference type="EC" id="3.1.1.31"/>
    </reaction>
</comment>
<dbReference type="Gene3D" id="3.40.50.1360">
    <property type="match status" value="1"/>
</dbReference>
<dbReference type="NCBIfam" id="TIGR01198">
    <property type="entry name" value="pgl"/>
    <property type="match status" value="1"/>
</dbReference>
<dbReference type="SUPFAM" id="SSF100950">
    <property type="entry name" value="NagB/RpiA/CoA transferase-like"/>
    <property type="match status" value="1"/>
</dbReference>
<dbReference type="PANTHER" id="PTHR11054">
    <property type="entry name" value="6-PHOSPHOGLUCONOLACTONASE"/>
    <property type="match status" value="1"/>
</dbReference>
<keyword evidence="7" id="KW-0378">Hydrolase</keyword>
<evidence type="ECO:0000313" key="10">
    <source>
        <dbReference type="Proteomes" id="UP001063350"/>
    </source>
</evidence>
<dbReference type="EMBL" id="AP024233">
    <property type="protein sequence ID" value="BCO08773.1"/>
    <property type="molecule type" value="Genomic_DNA"/>
</dbReference>
<dbReference type="GO" id="GO:0005975">
    <property type="term" value="P:carbohydrate metabolic process"/>
    <property type="evidence" value="ECO:0007669"/>
    <property type="project" value="UniProtKB-UniRule"/>
</dbReference>
<dbReference type="AlphaFoldDB" id="A0A915XK56"/>
<dbReference type="CDD" id="cd01400">
    <property type="entry name" value="6PGL"/>
    <property type="match status" value="1"/>
</dbReference>
<evidence type="ECO:0000313" key="9">
    <source>
        <dbReference type="EMBL" id="BCO08773.1"/>
    </source>
</evidence>
<evidence type="ECO:0000256" key="6">
    <source>
        <dbReference type="ARBA" id="ARBA00020337"/>
    </source>
</evidence>
<reference evidence="9" key="1">
    <citation type="submission" date="2020-12" db="EMBL/GenBank/DDBJ databases">
        <title>Desulfobium dissulfuricans gen. nov., sp. nov., a novel mesophilic, sulfate-reducing bacterium isolated from a deep-sea hydrothermal vent.</title>
        <authorList>
            <person name="Hashimoto Y."/>
            <person name="Tame A."/>
            <person name="Sawayama S."/>
            <person name="Miyazaki J."/>
            <person name="Takai K."/>
            <person name="Nakagawa S."/>
        </authorList>
    </citation>
    <scope>NUCLEOTIDE SEQUENCE</scope>
    <source>
        <strain evidence="9">GF1</strain>
    </source>
</reference>
<dbReference type="EC" id="3.1.1.31" evidence="5 7"/>
<dbReference type="InterPro" id="IPR006148">
    <property type="entry name" value="Glc/Gal-6P_isomerase"/>
</dbReference>
<dbReference type="KEGG" id="ddu:GF1_11490"/>
<organism evidence="9 10">
    <name type="scientific">Desulfolithobacter dissulfuricans</name>
    <dbReference type="NCBI Taxonomy" id="2795293"/>
    <lineage>
        <taxon>Bacteria</taxon>
        <taxon>Pseudomonadati</taxon>
        <taxon>Thermodesulfobacteriota</taxon>
        <taxon>Desulfobulbia</taxon>
        <taxon>Desulfobulbales</taxon>
        <taxon>Desulfobulbaceae</taxon>
        <taxon>Desulfolithobacter</taxon>
    </lineage>
</organism>
<proteinExistence type="inferred from homology"/>
<name>A0A915XK56_9BACT</name>
<feature type="domain" description="Glucosamine/galactosamine-6-phosphate isomerase" evidence="8">
    <location>
        <begin position="9"/>
        <end position="221"/>
    </location>
</feature>
<evidence type="ECO:0000256" key="3">
    <source>
        <dbReference type="ARBA" id="ARBA00004961"/>
    </source>
</evidence>
<accession>A0A915XK56</accession>
<gene>
    <name evidence="7 9" type="primary">pgl</name>
    <name evidence="9" type="ORF">GF1_11490</name>
</gene>
<comment type="pathway">
    <text evidence="3 7">Carbohydrate degradation; pentose phosphate pathway; D-ribulose 5-phosphate from D-glucose 6-phosphate (oxidative stage): step 2/3.</text>
</comment>
<dbReference type="GO" id="GO:0017057">
    <property type="term" value="F:6-phosphogluconolactonase activity"/>
    <property type="evidence" value="ECO:0007669"/>
    <property type="project" value="UniProtKB-UniRule"/>
</dbReference>
<sequence length="232" mass="25340">MQHPVEKFPDSATLAAELASRIGHLLADATTVRGRASLAVSGGSTPIPLFERLAHLDIPWEQVVITLVDERWVEPTSTDSNEHLVRTHLLRDRAARATFIGLKNQSLRARDGETGCEEHQNLVPRPFDVLVLGMGSDGHTASLFPGADTLAAATDMLSGRHCIAVTPVAAAHERMTLTLPTILDSHQIFLHITGQEKYRVLEKALAEGPAGEMPIRYILRQNLTPVTICWAP</sequence>
<evidence type="ECO:0000256" key="4">
    <source>
        <dbReference type="ARBA" id="ARBA00010662"/>
    </source>
</evidence>
<dbReference type="InterPro" id="IPR039104">
    <property type="entry name" value="6PGL"/>
</dbReference>
<evidence type="ECO:0000256" key="2">
    <source>
        <dbReference type="ARBA" id="ARBA00002681"/>
    </source>
</evidence>
<evidence type="ECO:0000259" key="8">
    <source>
        <dbReference type="Pfam" id="PF01182"/>
    </source>
</evidence>
<keyword evidence="10" id="KW-1185">Reference proteome</keyword>
<comment type="function">
    <text evidence="2 7">Hydrolysis of 6-phosphogluconolactone to 6-phosphogluconate.</text>
</comment>
<dbReference type="Proteomes" id="UP001063350">
    <property type="component" value="Chromosome"/>
</dbReference>
<evidence type="ECO:0000256" key="1">
    <source>
        <dbReference type="ARBA" id="ARBA00000832"/>
    </source>
</evidence>
<comment type="similarity">
    <text evidence="4 7">Belongs to the glucosamine/galactosamine-6-phosphate isomerase family. 6-phosphogluconolactonase subfamily.</text>
</comment>
<dbReference type="InterPro" id="IPR037171">
    <property type="entry name" value="NagB/RpiA_transferase-like"/>
</dbReference>
<dbReference type="InterPro" id="IPR005900">
    <property type="entry name" value="6-phosphogluconolactonase_DevB"/>
</dbReference>
<evidence type="ECO:0000256" key="7">
    <source>
        <dbReference type="RuleBase" id="RU365095"/>
    </source>
</evidence>
<dbReference type="GO" id="GO:0006098">
    <property type="term" value="P:pentose-phosphate shunt"/>
    <property type="evidence" value="ECO:0007669"/>
    <property type="project" value="InterPro"/>
</dbReference>
<dbReference type="Pfam" id="PF01182">
    <property type="entry name" value="Glucosamine_iso"/>
    <property type="match status" value="1"/>
</dbReference>
<dbReference type="PANTHER" id="PTHR11054:SF0">
    <property type="entry name" value="6-PHOSPHOGLUCONOLACTONASE"/>
    <property type="match status" value="1"/>
</dbReference>
<protein>
    <recommendedName>
        <fullName evidence="6 7">6-phosphogluconolactonase</fullName>
        <shortName evidence="7">6PGL</shortName>
        <ecNumber evidence="5 7">3.1.1.31</ecNumber>
    </recommendedName>
</protein>
<dbReference type="RefSeq" id="WP_267928673.1">
    <property type="nucleotide sequence ID" value="NZ_AP024233.1"/>
</dbReference>